<dbReference type="OrthoDB" id="10594085at2759"/>
<reference evidence="1 2" key="1">
    <citation type="submission" date="2019-08" db="EMBL/GenBank/DDBJ databases">
        <title>Whole genome of Aphis craccivora.</title>
        <authorList>
            <person name="Voronova N.V."/>
            <person name="Shulinski R.S."/>
            <person name="Bandarenka Y.V."/>
            <person name="Zhorov D.G."/>
            <person name="Warner D."/>
        </authorList>
    </citation>
    <scope>NUCLEOTIDE SEQUENCE [LARGE SCALE GENOMIC DNA]</scope>
    <source>
        <strain evidence="1">180601</strain>
        <tissue evidence="1">Whole Body</tissue>
    </source>
</reference>
<dbReference type="Proteomes" id="UP000478052">
    <property type="component" value="Unassembled WGS sequence"/>
</dbReference>
<gene>
    <name evidence="1" type="ORF">FWK35_00014121</name>
</gene>
<dbReference type="AlphaFoldDB" id="A0A6G0ZD22"/>
<name>A0A6G0ZD22_APHCR</name>
<evidence type="ECO:0000313" key="2">
    <source>
        <dbReference type="Proteomes" id="UP000478052"/>
    </source>
</evidence>
<comment type="caution">
    <text evidence="1">The sequence shown here is derived from an EMBL/GenBank/DDBJ whole genome shotgun (WGS) entry which is preliminary data.</text>
</comment>
<protein>
    <submittedName>
        <fullName evidence="1">Uncharacterized protein</fullName>
    </submittedName>
</protein>
<accession>A0A6G0ZD22</accession>
<dbReference type="EMBL" id="VUJU01000740">
    <property type="protein sequence ID" value="KAF0768598.1"/>
    <property type="molecule type" value="Genomic_DNA"/>
</dbReference>
<organism evidence="1 2">
    <name type="scientific">Aphis craccivora</name>
    <name type="common">Cowpea aphid</name>
    <dbReference type="NCBI Taxonomy" id="307492"/>
    <lineage>
        <taxon>Eukaryota</taxon>
        <taxon>Metazoa</taxon>
        <taxon>Ecdysozoa</taxon>
        <taxon>Arthropoda</taxon>
        <taxon>Hexapoda</taxon>
        <taxon>Insecta</taxon>
        <taxon>Pterygota</taxon>
        <taxon>Neoptera</taxon>
        <taxon>Paraneoptera</taxon>
        <taxon>Hemiptera</taxon>
        <taxon>Sternorrhyncha</taxon>
        <taxon>Aphidomorpha</taxon>
        <taxon>Aphidoidea</taxon>
        <taxon>Aphididae</taxon>
        <taxon>Aphidini</taxon>
        <taxon>Aphis</taxon>
        <taxon>Aphis</taxon>
    </lineage>
</organism>
<sequence>MNRPPRTARREKTAIGSIEENTTIHEDTAIVEDTVEDCTEIEKETEIDSAVKEIVQGLLLSACQSSVVGGDAPKGSSTPTVVIDEIDTETTSTEAVDEDGPQKL</sequence>
<keyword evidence="2" id="KW-1185">Reference proteome</keyword>
<proteinExistence type="predicted"/>
<evidence type="ECO:0000313" key="1">
    <source>
        <dbReference type="EMBL" id="KAF0768598.1"/>
    </source>
</evidence>